<dbReference type="GO" id="GO:0005886">
    <property type="term" value="C:plasma membrane"/>
    <property type="evidence" value="ECO:0007669"/>
    <property type="project" value="TreeGrafter"/>
</dbReference>
<dbReference type="WBParaSite" id="SBAD_0000501601-mRNA-1">
    <property type="protein sequence ID" value="SBAD_0000501601-mRNA-1"/>
    <property type="gene ID" value="SBAD_0000501601"/>
</dbReference>
<comment type="similarity">
    <text evidence="1">Belongs to the unc-93 family.</text>
</comment>
<dbReference type="PANTHER" id="PTHR19444:SF11">
    <property type="entry name" value="UNC93-LIKE PROTEIN"/>
    <property type="match status" value="1"/>
</dbReference>
<accession>A0A183IMH2</accession>
<dbReference type="InterPro" id="IPR051951">
    <property type="entry name" value="UNC-93_regulatory"/>
</dbReference>
<evidence type="ECO:0000313" key="3">
    <source>
        <dbReference type="EMBL" id="VDP05480.1"/>
    </source>
</evidence>
<reference evidence="5" key="1">
    <citation type="submission" date="2016-06" db="UniProtKB">
        <authorList>
            <consortium name="WormBaseParasite"/>
        </authorList>
    </citation>
    <scope>IDENTIFICATION</scope>
</reference>
<evidence type="ECO:0000256" key="2">
    <source>
        <dbReference type="SAM" id="Phobius"/>
    </source>
</evidence>
<feature type="transmembrane region" description="Helical" evidence="2">
    <location>
        <begin position="89"/>
        <end position="110"/>
    </location>
</feature>
<dbReference type="Proteomes" id="UP000270296">
    <property type="component" value="Unassembled WGS sequence"/>
</dbReference>
<dbReference type="InterPro" id="IPR036259">
    <property type="entry name" value="MFS_trans_sf"/>
</dbReference>
<dbReference type="EMBL" id="UZAM01008570">
    <property type="protein sequence ID" value="VDP05480.1"/>
    <property type="molecule type" value="Genomic_DNA"/>
</dbReference>
<dbReference type="GO" id="GO:0006937">
    <property type="term" value="P:regulation of muscle contraction"/>
    <property type="evidence" value="ECO:0007669"/>
    <property type="project" value="TreeGrafter"/>
</dbReference>
<sequence length="147" mass="16450">MFSYGLTNMLLSAFLGSAMNHIGTVTLMLAGFASQLCCLFVMWMWKPVGDDQPILYVIVTSWSVGNSIWQIVVKMMLYESFQEQPDAPFVILYVGNAFGLSMGFLIKPFGTMEHKIYVVGLVLVIAVAMAIMQETNRQKMLVMSSRT</sequence>
<dbReference type="OrthoDB" id="10010517at2759"/>
<keyword evidence="2" id="KW-0812">Transmembrane</keyword>
<dbReference type="GO" id="GO:0055120">
    <property type="term" value="C:striated muscle dense body"/>
    <property type="evidence" value="ECO:0007669"/>
    <property type="project" value="TreeGrafter"/>
</dbReference>
<feature type="transmembrane region" description="Helical" evidence="2">
    <location>
        <begin position="54"/>
        <end position="77"/>
    </location>
</feature>
<evidence type="ECO:0000313" key="4">
    <source>
        <dbReference type="Proteomes" id="UP000270296"/>
    </source>
</evidence>
<organism evidence="5">
    <name type="scientific">Soboliphyme baturini</name>
    <dbReference type="NCBI Taxonomy" id="241478"/>
    <lineage>
        <taxon>Eukaryota</taxon>
        <taxon>Metazoa</taxon>
        <taxon>Ecdysozoa</taxon>
        <taxon>Nematoda</taxon>
        <taxon>Enoplea</taxon>
        <taxon>Dorylaimia</taxon>
        <taxon>Dioctophymatida</taxon>
        <taxon>Dioctophymatoidea</taxon>
        <taxon>Soboliphymatidae</taxon>
        <taxon>Soboliphyme</taxon>
    </lineage>
</organism>
<dbReference type="AlphaFoldDB" id="A0A183IMH2"/>
<proteinExistence type="inferred from homology"/>
<dbReference type="GO" id="GO:0043266">
    <property type="term" value="P:regulation of potassium ion transport"/>
    <property type="evidence" value="ECO:0007669"/>
    <property type="project" value="TreeGrafter"/>
</dbReference>
<feature type="transmembrane region" description="Helical" evidence="2">
    <location>
        <begin position="21"/>
        <end position="42"/>
    </location>
</feature>
<gene>
    <name evidence="3" type="ORF">SBAD_LOCUS4818</name>
</gene>
<dbReference type="PANTHER" id="PTHR19444">
    <property type="entry name" value="UNC-93 RELATED"/>
    <property type="match status" value="1"/>
</dbReference>
<evidence type="ECO:0000313" key="5">
    <source>
        <dbReference type="WBParaSite" id="SBAD_0000501601-mRNA-1"/>
    </source>
</evidence>
<dbReference type="GO" id="GO:0015459">
    <property type="term" value="F:potassium channel regulator activity"/>
    <property type="evidence" value="ECO:0007669"/>
    <property type="project" value="TreeGrafter"/>
</dbReference>
<keyword evidence="2" id="KW-1133">Transmembrane helix</keyword>
<name>A0A183IMH2_9BILA</name>
<dbReference type="SUPFAM" id="SSF103473">
    <property type="entry name" value="MFS general substrate transporter"/>
    <property type="match status" value="1"/>
</dbReference>
<feature type="transmembrane region" description="Helical" evidence="2">
    <location>
        <begin position="116"/>
        <end position="133"/>
    </location>
</feature>
<reference evidence="3 4" key="2">
    <citation type="submission" date="2018-11" db="EMBL/GenBank/DDBJ databases">
        <authorList>
            <consortium name="Pathogen Informatics"/>
        </authorList>
    </citation>
    <scope>NUCLEOTIDE SEQUENCE [LARGE SCALE GENOMIC DNA]</scope>
</reference>
<protein>
    <submittedName>
        <fullName evidence="5">UNC93-like protein</fullName>
    </submittedName>
</protein>
<keyword evidence="4" id="KW-1185">Reference proteome</keyword>
<keyword evidence="2" id="KW-0472">Membrane</keyword>
<evidence type="ECO:0000256" key="1">
    <source>
        <dbReference type="ARBA" id="ARBA00009172"/>
    </source>
</evidence>